<proteinExistence type="predicted"/>
<dbReference type="Proteomes" id="UP000074382">
    <property type="component" value="Unassembled WGS sequence"/>
</dbReference>
<gene>
    <name evidence="1" type="ORF">AC529_07075</name>
</gene>
<organism evidence="1 2">
    <name type="scientific">Thermobifida cellulosilytica TB100</name>
    <dbReference type="NCBI Taxonomy" id="665004"/>
    <lineage>
        <taxon>Bacteria</taxon>
        <taxon>Bacillati</taxon>
        <taxon>Actinomycetota</taxon>
        <taxon>Actinomycetes</taxon>
        <taxon>Streptosporangiales</taxon>
        <taxon>Nocardiopsidaceae</taxon>
        <taxon>Thermobifida</taxon>
    </lineage>
</organism>
<keyword evidence="2" id="KW-1185">Reference proteome</keyword>
<reference evidence="2" key="1">
    <citation type="journal article" date="2017" name="Acta Aliment.">
        <title>Plant polysaccharide degrading enzyme system of Thermpbifida cellulosilytica TB100 revealed by de novo genome project data.</title>
        <authorList>
            <person name="Toth A."/>
            <person name="Baka E."/>
            <person name="Luzics S."/>
            <person name="Bata-Vidacs I."/>
            <person name="Nagy I."/>
            <person name="Balint B."/>
            <person name="Herceg R."/>
            <person name="Olasz F."/>
            <person name="Wilk T."/>
            <person name="Nagy T."/>
            <person name="Kriszt B."/>
            <person name="Nagy I."/>
            <person name="Kukolya J."/>
        </authorList>
    </citation>
    <scope>NUCLEOTIDE SEQUENCE [LARGE SCALE GENOMIC DNA]</scope>
    <source>
        <strain evidence="2">TB100</strain>
    </source>
</reference>
<dbReference type="EMBL" id="LGEM01000030">
    <property type="protein sequence ID" value="KUP97336.1"/>
    <property type="molecule type" value="Genomic_DNA"/>
</dbReference>
<accession>A0A147KJ68</accession>
<name>A0A147KJ68_THECS</name>
<dbReference type="PATRIC" id="fig|665004.4.peg.1466"/>
<dbReference type="AlphaFoldDB" id="A0A147KJ68"/>
<dbReference type="STRING" id="665004.AC529_07075"/>
<comment type="caution">
    <text evidence="1">The sequence shown here is derived from an EMBL/GenBank/DDBJ whole genome shotgun (WGS) entry which is preliminary data.</text>
</comment>
<evidence type="ECO:0000313" key="2">
    <source>
        <dbReference type="Proteomes" id="UP000074382"/>
    </source>
</evidence>
<sequence>MMADLILAVDEAAQWLQTDQRMPCGLARSRQLRSVKTGRPLFVPFSVLVECLKGLEGAA</sequence>
<evidence type="ECO:0000313" key="1">
    <source>
        <dbReference type="EMBL" id="KUP97336.1"/>
    </source>
</evidence>
<protein>
    <submittedName>
        <fullName evidence="1">Uncharacterized protein</fullName>
    </submittedName>
</protein>